<feature type="region of interest" description="Disordered" evidence="1">
    <location>
        <begin position="138"/>
        <end position="206"/>
    </location>
</feature>
<dbReference type="Pfam" id="PF16972">
    <property type="entry name" value="TipE"/>
    <property type="match status" value="1"/>
</dbReference>
<proteinExistence type="predicted"/>
<comment type="caution">
    <text evidence="3">The sequence shown here is derived from an EMBL/GenBank/DDBJ whole genome shotgun (WGS) entry which is preliminary data.</text>
</comment>
<keyword evidence="2" id="KW-1133">Transmembrane helix</keyword>
<keyword evidence="2" id="KW-0812">Transmembrane</keyword>
<evidence type="ECO:0000256" key="2">
    <source>
        <dbReference type="SAM" id="Phobius"/>
    </source>
</evidence>
<reference evidence="3" key="1">
    <citation type="submission" date="2021-06" db="EMBL/GenBank/DDBJ databases">
        <authorList>
            <person name="Hodson N. C."/>
            <person name="Mongue J. A."/>
            <person name="Jaron S. K."/>
        </authorList>
    </citation>
    <scope>NUCLEOTIDE SEQUENCE</scope>
</reference>
<feature type="transmembrane region" description="Helical" evidence="2">
    <location>
        <begin position="84"/>
        <end position="107"/>
    </location>
</feature>
<protein>
    <submittedName>
        <fullName evidence="3">Uncharacterized protein</fullName>
    </submittedName>
</protein>
<keyword evidence="2" id="KW-0472">Membrane</keyword>
<feature type="compositionally biased region" description="Low complexity" evidence="1">
    <location>
        <begin position="191"/>
        <end position="206"/>
    </location>
</feature>
<name>A0A8J2PB12_9HEXA</name>
<evidence type="ECO:0000313" key="3">
    <source>
        <dbReference type="EMBL" id="CAG7815203.1"/>
    </source>
</evidence>
<evidence type="ECO:0000256" key="1">
    <source>
        <dbReference type="SAM" id="MobiDB-lite"/>
    </source>
</evidence>
<dbReference type="OrthoDB" id="8175770at2759"/>
<dbReference type="GO" id="GO:0017080">
    <property type="term" value="F:sodium channel regulator activity"/>
    <property type="evidence" value="ECO:0007669"/>
    <property type="project" value="TreeGrafter"/>
</dbReference>
<keyword evidence="4" id="KW-1185">Reference proteome</keyword>
<dbReference type="GO" id="GO:0002028">
    <property type="term" value="P:regulation of sodium ion transport"/>
    <property type="evidence" value="ECO:0007669"/>
    <property type="project" value="TreeGrafter"/>
</dbReference>
<feature type="compositionally biased region" description="Basic and acidic residues" evidence="1">
    <location>
        <begin position="139"/>
        <end position="160"/>
    </location>
</feature>
<dbReference type="PANTHER" id="PTHR12335">
    <property type="entry name" value="TIPE PROTEIN TEMPERATURE-INDUCED PARALYTIC E"/>
    <property type="match status" value="1"/>
</dbReference>
<dbReference type="EMBL" id="CAJVCH010338814">
    <property type="protein sequence ID" value="CAG7815203.1"/>
    <property type="molecule type" value="Genomic_DNA"/>
</dbReference>
<organism evidence="3 4">
    <name type="scientific">Allacma fusca</name>
    <dbReference type="NCBI Taxonomy" id="39272"/>
    <lineage>
        <taxon>Eukaryota</taxon>
        <taxon>Metazoa</taxon>
        <taxon>Ecdysozoa</taxon>
        <taxon>Arthropoda</taxon>
        <taxon>Hexapoda</taxon>
        <taxon>Collembola</taxon>
        <taxon>Symphypleona</taxon>
        <taxon>Sminthuridae</taxon>
        <taxon>Allacma</taxon>
    </lineage>
</organism>
<accession>A0A8J2PB12</accession>
<dbReference type="GO" id="GO:0005886">
    <property type="term" value="C:plasma membrane"/>
    <property type="evidence" value="ECO:0007669"/>
    <property type="project" value="TreeGrafter"/>
</dbReference>
<dbReference type="PANTHER" id="PTHR12335:SF5">
    <property type="entry name" value="IP20336P"/>
    <property type="match status" value="1"/>
</dbReference>
<sequence length="206" mass="23185">KPGYAPVQNFTIVNLQTINDGSWDIQSTPLLINTKGCGYPPRVKCDEFGEIYSDVGRAFPCYYSRANPNLVVTDYNWQETAYPLVISLGIPTTLFAISISVLSFWYCPSCEERGKNKRPCRSRYHSARLNDDILNNMKNLKDLAKSPKERKEDKDKENSEKQCPQSPPIVQQPRGKHDKYRPSSPSLATISSRDTTVSSVSSLDDG</sequence>
<dbReference type="AlphaFoldDB" id="A0A8J2PB12"/>
<gene>
    <name evidence="3" type="ORF">AFUS01_LOCUS25901</name>
</gene>
<dbReference type="Proteomes" id="UP000708208">
    <property type="component" value="Unassembled WGS sequence"/>
</dbReference>
<feature type="non-terminal residue" evidence="3">
    <location>
        <position position="1"/>
    </location>
</feature>
<dbReference type="InterPro" id="IPR031578">
    <property type="entry name" value="TipE"/>
</dbReference>
<feature type="non-terminal residue" evidence="3">
    <location>
        <position position="206"/>
    </location>
</feature>
<evidence type="ECO:0000313" key="4">
    <source>
        <dbReference type="Proteomes" id="UP000708208"/>
    </source>
</evidence>